<accession>A0A918N6H7</accession>
<name>A0A918N6H7_9GAMM</name>
<dbReference type="AlphaFoldDB" id="A0A918N6H7"/>
<reference evidence="1" key="2">
    <citation type="submission" date="2020-09" db="EMBL/GenBank/DDBJ databases">
        <authorList>
            <person name="Sun Q."/>
            <person name="Kim S."/>
        </authorList>
    </citation>
    <scope>NUCLEOTIDE SEQUENCE</scope>
    <source>
        <strain evidence="1">KCTC 22169</strain>
    </source>
</reference>
<dbReference type="InterPro" id="IPR036412">
    <property type="entry name" value="HAD-like_sf"/>
</dbReference>
<dbReference type="GO" id="GO:0005829">
    <property type="term" value="C:cytosol"/>
    <property type="evidence" value="ECO:0007669"/>
    <property type="project" value="TreeGrafter"/>
</dbReference>
<dbReference type="GO" id="GO:0016791">
    <property type="term" value="F:phosphatase activity"/>
    <property type="evidence" value="ECO:0007669"/>
    <property type="project" value="TreeGrafter"/>
</dbReference>
<reference evidence="1" key="1">
    <citation type="journal article" date="2014" name="Int. J. Syst. Evol. Microbiol.">
        <title>Complete genome sequence of Corynebacterium casei LMG S-19264T (=DSM 44701T), isolated from a smear-ripened cheese.</title>
        <authorList>
            <consortium name="US DOE Joint Genome Institute (JGI-PGF)"/>
            <person name="Walter F."/>
            <person name="Albersmeier A."/>
            <person name="Kalinowski J."/>
            <person name="Ruckert C."/>
        </authorList>
    </citation>
    <scope>NUCLEOTIDE SEQUENCE</scope>
    <source>
        <strain evidence="1">KCTC 22169</strain>
    </source>
</reference>
<dbReference type="PANTHER" id="PTHR10000">
    <property type="entry name" value="PHOSPHOSERINE PHOSPHATASE"/>
    <property type="match status" value="1"/>
</dbReference>
<gene>
    <name evidence="1" type="ORF">GCM10007392_07720</name>
</gene>
<dbReference type="EMBL" id="BMXR01000002">
    <property type="protein sequence ID" value="GGX43440.1"/>
    <property type="molecule type" value="Genomic_DNA"/>
</dbReference>
<dbReference type="RefSeq" id="WP_189607179.1">
    <property type="nucleotide sequence ID" value="NZ_BMXR01000002.1"/>
</dbReference>
<dbReference type="SUPFAM" id="SSF56784">
    <property type="entry name" value="HAD-like"/>
    <property type="match status" value="1"/>
</dbReference>
<dbReference type="GO" id="GO:0000287">
    <property type="term" value="F:magnesium ion binding"/>
    <property type="evidence" value="ECO:0007669"/>
    <property type="project" value="TreeGrafter"/>
</dbReference>
<keyword evidence="2" id="KW-1185">Reference proteome</keyword>
<dbReference type="Gene3D" id="3.40.50.1000">
    <property type="entry name" value="HAD superfamily/HAD-like"/>
    <property type="match status" value="1"/>
</dbReference>
<dbReference type="NCBIfam" id="TIGR01484">
    <property type="entry name" value="HAD-SF-IIB"/>
    <property type="match status" value="1"/>
</dbReference>
<dbReference type="PANTHER" id="PTHR10000:SF8">
    <property type="entry name" value="HAD SUPERFAMILY HYDROLASE-LIKE, TYPE 3"/>
    <property type="match status" value="1"/>
</dbReference>
<dbReference type="Gene3D" id="3.30.1240.10">
    <property type="match status" value="1"/>
</dbReference>
<dbReference type="Pfam" id="PF08282">
    <property type="entry name" value="Hydrolase_3"/>
    <property type="match status" value="1"/>
</dbReference>
<dbReference type="Proteomes" id="UP000626148">
    <property type="component" value="Unassembled WGS sequence"/>
</dbReference>
<comment type="caution">
    <text evidence="1">The sequence shown here is derived from an EMBL/GenBank/DDBJ whole genome shotgun (WGS) entry which is preliminary data.</text>
</comment>
<sequence length="276" mass="31441">MDELLVFDLDGTLIDADERISDVTRRALHELDQRGIAWTVATGRMPHGAREALPELRFRHPQAYKNGVLIWDLNENARINAQAMDPVELLEVCRRLDAHGINPWLNTLDHDDRIGAYIQRILTDREKSWARYMESQSINVQLREDFAGIEEHVLNIFAITDNAKVLDMAEELADVPGVQVYAGPDMYHQGYYWMDIHHISGTKGDAVKFLQRQTGARRLVCFGDSDNDISMFKLADEAYAMDNGLDELKAVATDVIGHHTDHAIAHFLADRYGFRL</sequence>
<dbReference type="InterPro" id="IPR006379">
    <property type="entry name" value="HAD-SF_hydro_IIB"/>
</dbReference>
<protein>
    <submittedName>
        <fullName evidence="1">Haloacid dehalogenase</fullName>
    </submittedName>
</protein>
<evidence type="ECO:0000313" key="2">
    <source>
        <dbReference type="Proteomes" id="UP000626148"/>
    </source>
</evidence>
<proteinExistence type="predicted"/>
<evidence type="ECO:0000313" key="1">
    <source>
        <dbReference type="EMBL" id="GGX43440.1"/>
    </source>
</evidence>
<organism evidence="1 2">
    <name type="scientific">Saccharospirillum salsuginis</name>
    <dbReference type="NCBI Taxonomy" id="418750"/>
    <lineage>
        <taxon>Bacteria</taxon>
        <taxon>Pseudomonadati</taxon>
        <taxon>Pseudomonadota</taxon>
        <taxon>Gammaproteobacteria</taxon>
        <taxon>Oceanospirillales</taxon>
        <taxon>Saccharospirillaceae</taxon>
        <taxon>Saccharospirillum</taxon>
    </lineage>
</organism>
<dbReference type="InterPro" id="IPR023214">
    <property type="entry name" value="HAD_sf"/>
</dbReference>